<gene>
    <name evidence="1" type="ORF">STAS_24449</name>
</gene>
<keyword evidence="2" id="KW-1185">Reference proteome</keyword>
<dbReference type="AlphaFoldDB" id="A0A5A7QQS8"/>
<dbReference type="Proteomes" id="UP000325081">
    <property type="component" value="Unassembled WGS sequence"/>
</dbReference>
<protein>
    <submittedName>
        <fullName evidence="1">Aldehyde oxidase 1</fullName>
    </submittedName>
</protein>
<evidence type="ECO:0000313" key="1">
    <source>
        <dbReference type="EMBL" id="GER47346.1"/>
    </source>
</evidence>
<proteinExistence type="predicted"/>
<sequence>MMWWWSEEERGWVERTCWWRAAELAVGFLFERDVSVVGLSSRFCGFPTGNHSGLSLLRVAALISDLWPLTGASVADGESRPCGSGYSAAAIPYGLPRCFQRRTLTAGCDGCWGFRLVHRESPVLNNYLGRQPIGESTRKYVFAFEPRSSGKDSSDSSEHQRKYEGHDHVFKSSGYWRISILLIEETRRRGEGAAVVVVGEIRKK</sequence>
<evidence type="ECO:0000313" key="2">
    <source>
        <dbReference type="Proteomes" id="UP000325081"/>
    </source>
</evidence>
<organism evidence="1 2">
    <name type="scientific">Striga asiatica</name>
    <name type="common">Asiatic witchweed</name>
    <name type="synonym">Buchnera asiatica</name>
    <dbReference type="NCBI Taxonomy" id="4170"/>
    <lineage>
        <taxon>Eukaryota</taxon>
        <taxon>Viridiplantae</taxon>
        <taxon>Streptophyta</taxon>
        <taxon>Embryophyta</taxon>
        <taxon>Tracheophyta</taxon>
        <taxon>Spermatophyta</taxon>
        <taxon>Magnoliopsida</taxon>
        <taxon>eudicotyledons</taxon>
        <taxon>Gunneridae</taxon>
        <taxon>Pentapetalae</taxon>
        <taxon>asterids</taxon>
        <taxon>lamiids</taxon>
        <taxon>Lamiales</taxon>
        <taxon>Orobanchaceae</taxon>
        <taxon>Buchnereae</taxon>
        <taxon>Striga</taxon>
    </lineage>
</organism>
<comment type="caution">
    <text evidence="1">The sequence shown here is derived from an EMBL/GenBank/DDBJ whole genome shotgun (WGS) entry which is preliminary data.</text>
</comment>
<accession>A0A5A7QQS8</accession>
<dbReference type="EMBL" id="BKCP01007848">
    <property type="protein sequence ID" value="GER47346.1"/>
    <property type="molecule type" value="Genomic_DNA"/>
</dbReference>
<reference evidence="2" key="1">
    <citation type="journal article" date="2019" name="Curr. Biol.">
        <title>Genome Sequence of Striga asiatica Provides Insight into the Evolution of Plant Parasitism.</title>
        <authorList>
            <person name="Yoshida S."/>
            <person name="Kim S."/>
            <person name="Wafula E.K."/>
            <person name="Tanskanen J."/>
            <person name="Kim Y.M."/>
            <person name="Honaas L."/>
            <person name="Yang Z."/>
            <person name="Spallek T."/>
            <person name="Conn C.E."/>
            <person name="Ichihashi Y."/>
            <person name="Cheong K."/>
            <person name="Cui S."/>
            <person name="Der J.P."/>
            <person name="Gundlach H."/>
            <person name="Jiao Y."/>
            <person name="Hori C."/>
            <person name="Ishida J.K."/>
            <person name="Kasahara H."/>
            <person name="Kiba T."/>
            <person name="Kim M.S."/>
            <person name="Koo N."/>
            <person name="Laohavisit A."/>
            <person name="Lee Y.H."/>
            <person name="Lumba S."/>
            <person name="McCourt P."/>
            <person name="Mortimer J.C."/>
            <person name="Mutuku J.M."/>
            <person name="Nomura T."/>
            <person name="Sasaki-Sekimoto Y."/>
            <person name="Seto Y."/>
            <person name="Wang Y."/>
            <person name="Wakatake T."/>
            <person name="Sakakibara H."/>
            <person name="Demura T."/>
            <person name="Yamaguchi S."/>
            <person name="Yoneyama K."/>
            <person name="Manabe R.I."/>
            <person name="Nelson D.C."/>
            <person name="Schulman A.H."/>
            <person name="Timko M.P."/>
            <person name="dePamphilis C.W."/>
            <person name="Choi D."/>
            <person name="Shirasu K."/>
        </authorList>
    </citation>
    <scope>NUCLEOTIDE SEQUENCE [LARGE SCALE GENOMIC DNA]</scope>
    <source>
        <strain evidence="2">cv. UVA1</strain>
    </source>
</reference>
<name>A0A5A7QQS8_STRAF</name>